<sequence>MKCRFGKILASGQCLDVASHRRFMDHNRWFTNLSPIENLPPQFSAYHWRFFGDPWITSYGFAGISL</sequence>
<organism evidence="1 2">
    <name type="scientific">Datura stramonium</name>
    <name type="common">Jimsonweed</name>
    <name type="synonym">Common thornapple</name>
    <dbReference type="NCBI Taxonomy" id="4076"/>
    <lineage>
        <taxon>Eukaryota</taxon>
        <taxon>Viridiplantae</taxon>
        <taxon>Streptophyta</taxon>
        <taxon>Embryophyta</taxon>
        <taxon>Tracheophyta</taxon>
        <taxon>Spermatophyta</taxon>
        <taxon>Magnoliopsida</taxon>
        <taxon>eudicotyledons</taxon>
        <taxon>Gunneridae</taxon>
        <taxon>Pentapetalae</taxon>
        <taxon>asterids</taxon>
        <taxon>lamiids</taxon>
        <taxon>Solanales</taxon>
        <taxon>Solanaceae</taxon>
        <taxon>Solanoideae</taxon>
        <taxon>Datureae</taxon>
        <taxon>Datura</taxon>
    </lineage>
</organism>
<reference evidence="1 2" key="1">
    <citation type="journal article" date="2021" name="BMC Genomics">
        <title>Datura genome reveals duplications of psychoactive alkaloid biosynthetic genes and high mutation rate following tissue culture.</title>
        <authorList>
            <person name="Rajewski A."/>
            <person name="Carter-House D."/>
            <person name="Stajich J."/>
            <person name="Litt A."/>
        </authorList>
    </citation>
    <scope>NUCLEOTIDE SEQUENCE [LARGE SCALE GENOMIC DNA]</scope>
    <source>
        <strain evidence="1">AR-01</strain>
    </source>
</reference>
<protein>
    <submittedName>
        <fullName evidence="1">Uncharacterized protein</fullName>
    </submittedName>
</protein>
<dbReference type="Proteomes" id="UP000823775">
    <property type="component" value="Unassembled WGS sequence"/>
</dbReference>
<keyword evidence="2" id="KW-1185">Reference proteome</keyword>
<comment type="caution">
    <text evidence="1">The sequence shown here is derived from an EMBL/GenBank/DDBJ whole genome shotgun (WGS) entry which is preliminary data.</text>
</comment>
<proteinExistence type="predicted"/>
<feature type="non-terminal residue" evidence="1">
    <location>
        <position position="66"/>
    </location>
</feature>
<name>A0ABS8SD76_DATST</name>
<accession>A0ABS8SD76</accession>
<gene>
    <name evidence="1" type="ORF">HAX54_033232</name>
</gene>
<evidence type="ECO:0000313" key="1">
    <source>
        <dbReference type="EMBL" id="MCD7456798.1"/>
    </source>
</evidence>
<dbReference type="EMBL" id="JACEIK010000425">
    <property type="protein sequence ID" value="MCD7456798.1"/>
    <property type="molecule type" value="Genomic_DNA"/>
</dbReference>
<evidence type="ECO:0000313" key="2">
    <source>
        <dbReference type="Proteomes" id="UP000823775"/>
    </source>
</evidence>